<dbReference type="AlphaFoldDB" id="A0A841K1H1"/>
<keyword evidence="3" id="KW-0964">Secreted</keyword>
<dbReference type="GO" id="GO:0005576">
    <property type="term" value="C:extracellular region"/>
    <property type="evidence" value="ECO:0007669"/>
    <property type="project" value="UniProtKB-SubCell"/>
</dbReference>
<dbReference type="InterPro" id="IPR001492">
    <property type="entry name" value="Flagellin"/>
</dbReference>
<organism evidence="6 7">
    <name type="scientific">Silvibacterium bohemicum</name>
    <dbReference type="NCBI Taxonomy" id="1577686"/>
    <lineage>
        <taxon>Bacteria</taxon>
        <taxon>Pseudomonadati</taxon>
        <taxon>Acidobacteriota</taxon>
        <taxon>Terriglobia</taxon>
        <taxon>Terriglobales</taxon>
        <taxon>Acidobacteriaceae</taxon>
        <taxon>Silvibacterium</taxon>
    </lineage>
</organism>
<keyword evidence="6" id="KW-0282">Flagellum</keyword>
<evidence type="ECO:0000313" key="7">
    <source>
        <dbReference type="Proteomes" id="UP000538666"/>
    </source>
</evidence>
<dbReference type="GO" id="GO:0009288">
    <property type="term" value="C:bacterial-type flagellum"/>
    <property type="evidence" value="ECO:0007669"/>
    <property type="project" value="UniProtKB-SubCell"/>
</dbReference>
<dbReference type="SUPFAM" id="SSF64518">
    <property type="entry name" value="Phase 1 flagellin"/>
    <property type="match status" value="1"/>
</dbReference>
<dbReference type="Gene3D" id="1.20.1330.10">
    <property type="entry name" value="f41 fragment of flagellin, N-terminal domain"/>
    <property type="match status" value="2"/>
</dbReference>
<gene>
    <name evidence="6" type="ORF">HNQ77_002987</name>
</gene>
<sequence length="392" mass="38778">MSITLLNNISALVAENAVSNTQASLQNTLTQLSTGLKINSGADDPAGLSIADGLGANIAALTQSSQNASNGIGLLQTADGALSQVTNVLNQAVTIATEASNGGLTTDQATALNTEFTAILSEINTIGQTTNFNGTSVFNNNNTDSLASAQGSVASPLALTTVLTTGDSVTINDSATGGTFKFTAAAGDTVGDLQTAINNAVTAGTLSAGTTLTIPTAGGAAANQGQVVIATTTTGDSLQITSNDPTLGTFAASTNSADNASFFTSDGTGGGASTTTTSISNLSAAALGLTATGVDLTSATDAKTALTAITAAISTIAAQRGDIGASVNQLTAVGNVENTEVQNLTNAQNNVQNADIASTTSKLTQFNILEQTGFDALSQANSAEQNVLKLLQ</sequence>
<comment type="similarity">
    <text evidence="1 3">Belongs to the bacterial flagellin family.</text>
</comment>
<evidence type="ECO:0000256" key="1">
    <source>
        <dbReference type="ARBA" id="ARBA00005709"/>
    </source>
</evidence>
<name>A0A841K1H1_9BACT</name>
<reference evidence="6 7" key="1">
    <citation type="submission" date="2020-08" db="EMBL/GenBank/DDBJ databases">
        <title>Genomic Encyclopedia of Type Strains, Phase IV (KMG-IV): sequencing the most valuable type-strain genomes for metagenomic binning, comparative biology and taxonomic classification.</title>
        <authorList>
            <person name="Goeker M."/>
        </authorList>
    </citation>
    <scope>NUCLEOTIDE SEQUENCE [LARGE SCALE GENOMIC DNA]</scope>
    <source>
        <strain evidence="6 7">DSM 103733</strain>
    </source>
</reference>
<dbReference type="Proteomes" id="UP000538666">
    <property type="component" value="Unassembled WGS sequence"/>
</dbReference>
<dbReference type="GO" id="GO:0005198">
    <property type="term" value="F:structural molecule activity"/>
    <property type="evidence" value="ECO:0007669"/>
    <property type="project" value="UniProtKB-UniRule"/>
</dbReference>
<dbReference type="EMBL" id="JACHEK010000005">
    <property type="protein sequence ID" value="MBB6145031.1"/>
    <property type="molecule type" value="Genomic_DNA"/>
</dbReference>
<evidence type="ECO:0000313" key="6">
    <source>
        <dbReference type="EMBL" id="MBB6145031.1"/>
    </source>
</evidence>
<dbReference type="PRINTS" id="PR00207">
    <property type="entry name" value="FLAGELLIN"/>
</dbReference>
<proteinExistence type="inferred from homology"/>
<comment type="caution">
    <text evidence="6">The sequence shown here is derived from an EMBL/GenBank/DDBJ whole genome shotgun (WGS) entry which is preliminary data.</text>
</comment>
<evidence type="ECO:0000259" key="5">
    <source>
        <dbReference type="Pfam" id="PF00700"/>
    </source>
</evidence>
<dbReference type="InterPro" id="IPR046358">
    <property type="entry name" value="Flagellin_C"/>
</dbReference>
<keyword evidence="6" id="KW-0966">Cell projection</keyword>
<dbReference type="Pfam" id="PF00669">
    <property type="entry name" value="Flagellin_N"/>
    <property type="match status" value="1"/>
</dbReference>
<feature type="domain" description="Flagellin C-terminal" evidence="5">
    <location>
        <begin position="306"/>
        <end position="391"/>
    </location>
</feature>
<feature type="domain" description="Flagellin N-terminal" evidence="4">
    <location>
        <begin position="7"/>
        <end position="143"/>
    </location>
</feature>
<keyword evidence="7" id="KW-1185">Reference proteome</keyword>
<dbReference type="InterPro" id="IPR001029">
    <property type="entry name" value="Flagellin_N"/>
</dbReference>
<keyword evidence="2 3" id="KW-0975">Bacterial flagellum</keyword>
<evidence type="ECO:0000256" key="3">
    <source>
        <dbReference type="RuleBase" id="RU362073"/>
    </source>
</evidence>
<comment type="function">
    <text evidence="3">Flagellin is the subunit protein which polymerizes to form the filaments of bacterial flagella.</text>
</comment>
<comment type="subcellular location">
    <subcellularLocation>
        <location evidence="3">Secreted</location>
    </subcellularLocation>
    <subcellularLocation>
        <location evidence="3">Bacterial flagellum</location>
    </subcellularLocation>
</comment>
<keyword evidence="6" id="KW-0969">Cilium</keyword>
<dbReference type="Pfam" id="PF00700">
    <property type="entry name" value="Flagellin_C"/>
    <property type="match status" value="1"/>
</dbReference>
<dbReference type="PANTHER" id="PTHR42792:SF2">
    <property type="entry name" value="FLAGELLIN"/>
    <property type="match status" value="1"/>
</dbReference>
<accession>A0A841K1H1</accession>
<dbReference type="RefSeq" id="WP_050059434.1">
    <property type="nucleotide sequence ID" value="NZ_JACHEK010000005.1"/>
</dbReference>
<evidence type="ECO:0000256" key="2">
    <source>
        <dbReference type="ARBA" id="ARBA00023143"/>
    </source>
</evidence>
<evidence type="ECO:0000259" key="4">
    <source>
        <dbReference type="Pfam" id="PF00669"/>
    </source>
</evidence>
<dbReference type="PANTHER" id="PTHR42792">
    <property type="entry name" value="FLAGELLIN"/>
    <property type="match status" value="1"/>
</dbReference>
<protein>
    <recommendedName>
        <fullName evidence="3">Flagellin</fullName>
    </recommendedName>
</protein>